<protein>
    <submittedName>
        <fullName evidence="2">Uncharacterized protein</fullName>
    </submittedName>
</protein>
<feature type="compositionally biased region" description="Low complexity" evidence="1">
    <location>
        <begin position="102"/>
        <end position="118"/>
    </location>
</feature>
<accession>A0A0D2D284</accession>
<organism evidence="2 3">
    <name type="scientific">Exophiala xenobiotica</name>
    <dbReference type="NCBI Taxonomy" id="348802"/>
    <lineage>
        <taxon>Eukaryota</taxon>
        <taxon>Fungi</taxon>
        <taxon>Dikarya</taxon>
        <taxon>Ascomycota</taxon>
        <taxon>Pezizomycotina</taxon>
        <taxon>Eurotiomycetes</taxon>
        <taxon>Chaetothyriomycetidae</taxon>
        <taxon>Chaetothyriales</taxon>
        <taxon>Herpotrichiellaceae</taxon>
        <taxon>Exophiala</taxon>
    </lineage>
</organism>
<evidence type="ECO:0000313" key="2">
    <source>
        <dbReference type="EMBL" id="KIW56497.1"/>
    </source>
</evidence>
<feature type="region of interest" description="Disordered" evidence="1">
    <location>
        <begin position="81"/>
        <end position="179"/>
    </location>
</feature>
<gene>
    <name evidence="2" type="ORF">PV05_05156</name>
</gene>
<sequence length="179" mass="19264">MSQSAPHAPSVVVNAQNNRQQVPLRDYLNARVAPFLKQAITESLGAEAEFPLQWLGECLIHQSILYEGNPDRTNIRDHFLYKFENPKPSEQAAQQPPPAPASAPSDVAPPEEPAQQQQLESTVNEEPQASAATSTAPLEPEQPMASTPDAPVTNGVSETAETKAEEVPRDGDTEMGGTS</sequence>
<name>A0A0D2D284_9EURO</name>
<dbReference type="Gene3D" id="1.20.890.10">
    <property type="entry name" value="cAMP-dependent protein kinase regulatory subunit, dimerization-anchoring domain"/>
    <property type="match status" value="1"/>
</dbReference>
<dbReference type="RefSeq" id="XP_013317081.1">
    <property type="nucleotide sequence ID" value="XM_013461627.1"/>
</dbReference>
<keyword evidence="3" id="KW-1185">Reference proteome</keyword>
<feature type="compositionally biased region" description="Polar residues" evidence="1">
    <location>
        <begin position="119"/>
        <end position="136"/>
    </location>
</feature>
<dbReference type="GeneID" id="25327064"/>
<evidence type="ECO:0000256" key="1">
    <source>
        <dbReference type="SAM" id="MobiDB-lite"/>
    </source>
</evidence>
<dbReference type="Proteomes" id="UP000054342">
    <property type="component" value="Unassembled WGS sequence"/>
</dbReference>
<feature type="compositionally biased region" description="Basic and acidic residues" evidence="1">
    <location>
        <begin position="160"/>
        <end position="172"/>
    </location>
</feature>
<dbReference type="STRING" id="348802.A0A0D2D284"/>
<proteinExistence type="predicted"/>
<dbReference type="HOGENOM" id="CLU_126103_0_0_1"/>
<dbReference type="EMBL" id="KN847319">
    <property type="protein sequence ID" value="KIW56497.1"/>
    <property type="molecule type" value="Genomic_DNA"/>
</dbReference>
<dbReference type="OrthoDB" id="4159978at2759"/>
<dbReference type="AlphaFoldDB" id="A0A0D2D284"/>
<reference evidence="2 3" key="1">
    <citation type="submission" date="2015-01" db="EMBL/GenBank/DDBJ databases">
        <title>The Genome Sequence of Exophiala xenobiotica CBS118157.</title>
        <authorList>
            <consortium name="The Broad Institute Genomics Platform"/>
            <person name="Cuomo C."/>
            <person name="de Hoog S."/>
            <person name="Gorbushina A."/>
            <person name="Stielow B."/>
            <person name="Teixiera M."/>
            <person name="Abouelleil A."/>
            <person name="Chapman S.B."/>
            <person name="Priest M."/>
            <person name="Young S.K."/>
            <person name="Wortman J."/>
            <person name="Nusbaum C."/>
            <person name="Birren B."/>
        </authorList>
    </citation>
    <scope>NUCLEOTIDE SEQUENCE [LARGE SCALE GENOMIC DNA]</scope>
    <source>
        <strain evidence="2 3">CBS 118157</strain>
    </source>
</reference>
<evidence type="ECO:0000313" key="3">
    <source>
        <dbReference type="Proteomes" id="UP000054342"/>
    </source>
</evidence>
<dbReference type="CDD" id="cd22958">
    <property type="entry name" value="DD_DPY30_SDC1-like"/>
    <property type="match status" value="1"/>
</dbReference>